<protein>
    <submittedName>
        <fullName evidence="3">Lipoprotein</fullName>
    </submittedName>
</protein>
<keyword evidence="4" id="KW-1185">Reference proteome</keyword>
<dbReference type="PROSITE" id="PS51318">
    <property type="entry name" value="TAT"/>
    <property type="match status" value="1"/>
</dbReference>
<keyword evidence="3" id="KW-0449">Lipoprotein</keyword>
<keyword evidence="2" id="KW-0732">Signal</keyword>
<feature type="chain" id="PRO_5037893492" evidence="2">
    <location>
        <begin position="28"/>
        <end position="242"/>
    </location>
</feature>
<reference evidence="3" key="2">
    <citation type="submission" date="2020-09" db="EMBL/GenBank/DDBJ databases">
        <authorList>
            <person name="Sun Q."/>
            <person name="Ohkuma M."/>
        </authorList>
    </citation>
    <scope>NUCLEOTIDE SEQUENCE</scope>
    <source>
        <strain evidence="3">JCM 4477</strain>
    </source>
</reference>
<dbReference type="InterPro" id="IPR006311">
    <property type="entry name" value="TAT_signal"/>
</dbReference>
<evidence type="ECO:0000256" key="2">
    <source>
        <dbReference type="SAM" id="SignalP"/>
    </source>
</evidence>
<dbReference type="AlphaFoldDB" id="A0A919E4S7"/>
<evidence type="ECO:0000313" key="4">
    <source>
        <dbReference type="Proteomes" id="UP000630718"/>
    </source>
</evidence>
<name>A0A919E4S7_9ACTN</name>
<dbReference type="RefSeq" id="WP_229910550.1">
    <property type="nucleotide sequence ID" value="NZ_BNBI01000011.1"/>
</dbReference>
<reference evidence="3" key="1">
    <citation type="journal article" date="2014" name="Int. J. Syst. Evol. Microbiol.">
        <title>Complete genome sequence of Corynebacterium casei LMG S-19264T (=DSM 44701T), isolated from a smear-ripened cheese.</title>
        <authorList>
            <consortium name="US DOE Joint Genome Institute (JGI-PGF)"/>
            <person name="Walter F."/>
            <person name="Albersmeier A."/>
            <person name="Kalinowski J."/>
            <person name="Ruckert C."/>
        </authorList>
    </citation>
    <scope>NUCLEOTIDE SEQUENCE</scope>
    <source>
        <strain evidence="3">JCM 4477</strain>
    </source>
</reference>
<organism evidence="3 4">
    <name type="scientific">Streptomyces fumanus</name>
    <dbReference type="NCBI Taxonomy" id="67302"/>
    <lineage>
        <taxon>Bacteria</taxon>
        <taxon>Bacillati</taxon>
        <taxon>Actinomycetota</taxon>
        <taxon>Actinomycetes</taxon>
        <taxon>Kitasatosporales</taxon>
        <taxon>Streptomycetaceae</taxon>
        <taxon>Streptomyces</taxon>
    </lineage>
</organism>
<proteinExistence type="predicted"/>
<accession>A0A919E4S7</accession>
<dbReference type="Proteomes" id="UP000630718">
    <property type="component" value="Unassembled WGS sequence"/>
</dbReference>
<dbReference type="PROSITE" id="PS51257">
    <property type="entry name" value="PROKAR_LIPOPROTEIN"/>
    <property type="match status" value="1"/>
</dbReference>
<comment type="caution">
    <text evidence="3">The sequence shown here is derived from an EMBL/GenBank/DDBJ whole genome shotgun (WGS) entry which is preliminary data.</text>
</comment>
<sequence length="242" mass="25813">MPPSRRRRALRPLATGALVLAAGSGCGDSGGPLSAGATPTAVSPARLWPGLPPASSPAWDYGETDTETVEGVRVPDGDVRRVDPAAVVRAEIAAHPEDYAGAKAPYRETGARLAGCGADRDRCPLLTPYYRDLTGDGRDDLTLGFRLPPTGQTAVRVYTVIGHELVRVMSNNDAVSAVELAGRSVIIRSPSEVAGYEYRLQWTWDADQRAMLLTHDEMLRTGDHGHPRPRRTPSPSPSGGAR</sequence>
<evidence type="ECO:0000313" key="3">
    <source>
        <dbReference type="EMBL" id="GHF19470.1"/>
    </source>
</evidence>
<feature type="region of interest" description="Disordered" evidence="1">
    <location>
        <begin position="219"/>
        <end position="242"/>
    </location>
</feature>
<feature type="signal peptide" evidence="2">
    <location>
        <begin position="1"/>
        <end position="27"/>
    </location>
</feature>
<gene>
    <name evidence="3" type="ORF">GCM10018772_50940</name>
</gene>
<evidence type="ECO:0000256" key="1">
    <source>
        <dbReference type="SAM" id="MobiDB-lite"/>
    </source>
</evidence>
<dbReference type="EMBL" id="BNBI01000011">
    <property type="protein sequence ID" value="GHF19470.1"/>
    <property type="molecule type" value="Genomic_DNA"/>
</dbReference>